<evidence type="ECO:0000313" key="3">
    <source>
        <dbReference type="Proteomes" id="UP000068137"/>
    </source>
</evidence>
<feature type="transmembrane region" description="Helical" evidence="1">
    <location>
        <begin position="49"/>
        <end position="68"/>
    </location>
</feature>
<keyword evidence="1" id="KW-0812">Transmembrane</keyword>
<protein>
    <submittedName>
        <fullName evidence="2">Uncharacterized protein</fullName>
    </submittedName>
</protein>
<feature type="transmembrane region" description="Helical" evidence="1">
    <location>
        <begin position="12"/>
        <end position="37"/>
    </location>
</feature>
<dbReference type="RefSeq" id="WP_053961685.1">
    <property type="nucleotide sequence ID" value="NZ_CP012390.1"/>
</dbReference>
<evidence type="ECO:0000313" key="2">
    <source>
        <dbReference type="EMBL" id="ALE18739.1"/>
    </source>
</evidence>
<evidence type="ECO:0000256" key="1">
    <source>
        <dbReference type="SAM" id="Phobius"/>
    </source>
</evidence>
<feature type="transmembrane region" description="Helical" evidence="1">
    <location>
        <begin position="74"/>
        <end position="92"/>
    </location>
</feature>
<name>A0A0M4LYA2_9ACTN</name>
<organism evidence="2 3">
    <name type="scientific">Lawsonella clevelandensis</name>
    <dbReference type="NCBI Taxonomy" id="1528099"/>
    <lineage>
        <taxon>Bacteria</taxon>
        <taxon>Bacillati</taxon>
        <taxon>Actinomycetota</taxon>
        <taxon>Actinomycetes</taxon>
        <taxon>Mycobacteriales</taxon>
        <taxon>Lawsonellaceae</taxon>
        <taxon>Lawsonella</taxon>
    </lineage>
</organism>
<dbReference type="AlphaFoldDB" id="A0A0M4LYA2"/>
<sequence>MRRWIAGLDPRAALPIAVVCNILVLLLGAAIATVVVARAQEPTNGSAGMIPAAAAVCFVAIVVVLWYLAQGHTWARIVTSVLSLIAMVASVLAQTMPVGYEATIIRLCGWVVIFAALGLAFLWVPLPERKH</sequence>
<dbReference type="Proteomes" id="UP000068137">
    <property type="component" value="Chromosome"/>
</dbReference>
<dbReference type="STRING" id="1528099.AL705_02625"/>
<keyword evidence="1" id="KW-0472">Membrane</keyword>
<gene>
    <name evidence="2" type="ORF">AL705_02625</name>
</gene>
<reference evidence="2 3" key="1">
    <citation type="journal article" date="2015" name="Genome Announc.">
        <title>Complete Genome Sequences for Two Strains of a Novel Fastidious, Partially Acid-Fast, Gram-Positive Corynebacterineae Bacterium, Derived from Human Clinical Samples.</title>
        <authorList>
            <person name="Nicholson A.C."/>
            <person name="Bell M."/>
            <person name="Humrighouse B.W."/>
            <person name="McQuiston J.R."/>
        </authorList>
    </citation>
    <scope>NUCLEOTIDE SEQUENCE [LARGE SCALE GENOMIC DNA]</scope>
    <source>
        <strain evidence="2 3">X1698</strain>
    </source>
</reference>
<feature type="transmembrane region" description="Helical" evidence="1">
    <location>
        <begin position="104"/>
        <end position="124"/>
    </location>
</feature>
<keyword evidence="1" id="KW-1133">Transmembrane helix</keyword>
<dbReference type="EMBL" id="CP012390">
    <property type="protein sequence ID" value="ALE18739.1"/>
    <property type="molecule type" value="Genomic_DNA"/>
</dbReference>
<proteinExistence type="predicted"/>
<dbReference type="KEGG" id="cbq:AL705_02625"/>
<accession>A0A0M4LYA2</accession>